<keyword evidence="3" id="KW-1185">Reference proteome</keyword>
<name>A0A212TQN2_9BACT</name>
<dbReference type="EMBL" id="FYEW01000001">
    <property type="protein sequence ID" value="SNC68329.1"/>
    <property type="molecule type" value="Genomic_DNA"/>
</dbReference>
<dbReference type="Proteomes" id="UP000198131">
    <property type="component" value="Unassembled WGS sequence"/>
</dbReference>
<keyword evidence="1" id="KW-0472">Membrane</keyword>
<organism evidence="2 3">
    <name type="scientific">Hymenobacter gelipurpurascens</name>
    <dbReference type="NCBI Taxonomy" id="89968"/>
    <lineage>
        <taxon>Bacteria</taxon>
        <taxon>Pseudomonadati</taxon>
        <taxon>Bacteroidota</taxon>
        <taxon>Cytophagia</taxon>
        <taxon>Cytophagales</taxon>
        <taxon>Hymenobacteraceae</taxon>
        <taxon>Hymenobacter</taxon>
    </lineage>
</organism>
<sequence>MLYQLGTSIDFLIILLDFVVVGLLVYLRKPRDTFYKLWAILALVLLVLPLSGFKFLFSSPGTLASSPGLITIRNPEQRMAKLYYLRHYPNEKWQVDWVEYMWSSGKETVLETEGQDGLEVAYKQARKWHYAPIRFDGSYQTSIIFPQDFTAVDTSGHIEEAENRHLLAECITWLSNLLTLCSIGLVGLLLIRGIRRIRPGKLRLWVGGVAVYLRVHIQSPDK</sequence>
<feature type="transmembrane region" description="Helical" evidence="1">
    <location>
        <begin position="34"/>
        <end position="57"/>
    </location>
</feature>
<reference evidence="3" key="1">
    <citation type="submission" date="2017-06" db="EMBL/GenBank/DDBJ databases">
        <authorList>
            <person name="Varghese N."/>
            <person name="Submissions S."/>
        </authorList>
    </citation>
    <scope>NUCLEOTIDE SEQUENCE [LARGE SCALE GENOMIC DNA]</scope>
    <source>
        <strain evidence="3">DSM 11116</strain>
    </source>
</reference>
<evidence type="ECO:0000313" key="3">
    <source>
        <dbReference type="Proteomes" id="UP000198131"/>
    </source>
</evidence>
<feature type="transmembrane region" description="Helical" evidence="1">
    <location>
        <begin position="171"/>
        <end position="191"/>
    </location>
</feature>
<proteinExistence type="predicted"/>
<protein>
    <submittedName>
        <fullName evidence="2">Uncharacterized protein</fullName>
    </submittedName>
</protein>
<keyword evidence="1" id="KW-0812">Transmembrane</keyword>
<dbReference type="AlphaFoldDB" id="A0A212TQN2"/>
<feature type="transmembrane region" description="Helical" evidence="1">
    <location>
        <begin position="6"/>
        <end position="27"/>
    </location>
</feature>
<evidence type="ECO:0000256" key="1">
    <source>
        <dbReference type="SAM" id="Phobius"/>
    </source>
</evidence>
<accession>A0A212TQN2</accession>
<dbReference type="OrthoDB" id="9886835at2"/>
<dbReference type="RefSeq" id="WP_088843479.1">
    <property type="nucleotide sequence ID" value="NZ_FYEW01000001.1"/>
</dbReference>
<evidence type="ECO:0000313" key="2">
    <source>
        <dbReference type="EMBL" id="SNC68329.1"/>
    </source>
</evidence>
<gene>
    <name evidence="2" type="ORF">SAMN06265337_2260</name>
</gene>
<keyword evidence="1" id="KW-1133">Transmembrane helix</keyword>